<feature type="chain" id="PRO_5037012035" evidence="1">
    <location>
        <begin position="20"/>
        <end position="141"/>
    </location>
</feature>
<sequence length="141" mass="16128">MKTKLFLLLFVCLSGMVRAQQVNDSFIAWTGQISFISHWKGDPDEWKGGSDDRDIDNRSMPIIPISAIIENEKISIDFWDVTGDVTVSITEKDGLEIYSQPIFVNEYIRYDIAIGTYSPGVYLLKISNQDDGYIYGWFEVK</sequence>
<dbReference type="AlphaFoldDB" id="A0A926F6D0"/>
<keyword evidence="1" id="KW-0732">Signal</keyword>
<accession>A0A926F6D0</accession>
<evidence type="ECO:0000313" key="2">
    <source>
        <dbReference type="EMBL" id="MBC8592720.1"/>
    </source>
</evidence>
<dbReference type="Gene3D" id="2.60.40.3080">
    <property type="match status" value="1"/>
</dbReference>
<dbReference type="Proteomes" id="UP000651085">
    <property type="component" value="Unassembled WGS sequence"/>
</dbReference>
<reference evidence="2" key="1">
    <citation type="submission" date="2020-08" db="EMBL/GenBank/DDBJ databases">
        <title>Genome public.</title>
        <authorList>
            <person name="Liu C."/>
            <person name="Sun Q."/>
        </authorList>
    </citation>
    <scope>NUCLEOTIDE SEQUENCE</scope>
    <source>
        <strain evidence="2">N12</strain>
    </source>
</reference>
<dbReference type="InterPro" id="IPR021638">
    <property type="entry name" value="DUF3244"/>
</dbReference>
<comment type="caution">
    <text evidence="2">The sequence shown here is derived from an EMBL/GenBank/DDBJ whole genome shotgun (WGS) entry which is preliminary data.</text>
</comment>
<dbReference type="RefSeq" id="WP_262433892.1">
    <property type="nucleotide sequence ID" value="NZ_JACRTF010000001.1"/>
</dbReference>
<organism evidence="2 3">
    <name type="scientific">Jilunia laotingensis</name>
    <dbReference type="NCBI Taxonomy" id="2763675"/>
    <lineage>
        <taxon>Bacteria</taxon>
        <taxon>Pseudomonadati</taxon>
        <taxon>Bacteroidota</taxon>
        <taxon>Bacteroidia</taxon>
        <taxon>Bacteroidales</taxon>
        <taxon>Bacteroidaceae</taxon>
        <taxon>Jilunia</taxon>
    </lineage>
</organism>
<name>A0A926F6D0_9BACT</name>
<feature type="signal peptide" evidence="1">
    <location>
        <begin position="1"/>
        <end position="19"/>
    </location>
</feature>
<gene>
    <name evidence="2" type="ORF">H8744_05540</name>
</gene>
<dbReference type="Pfam" id="PF11589">
    <property type="entry name" value="DUF3244"/>
    <property type="match status" value="1"/>
</dbReference>
<evidence type="ECO:0000256" key="1">
    <source>
        <dbReference type="SAM" id="SignalP"/>
    </source>
</evidence>
<evidence type="ECO:0000313" key="3">
    <source>
        <dbReference type="Proteomes" id="UP000651085"/>
    </source>
</evidence>
<dbReference type="EMBL" id="JACRTF010000001">
    <property type="protein sequence ID" value="MBC8592720.1"/>
    <property type="molecule type" value="Genomic_DNA"/>
</dbReference>
<protein>
    <submittedName>
        <fullName evidence="2">DUF3244 domain-containing protein</fullName>
    </submittedName>
</protein>
<proteinExistence type="predicted"/>
<keyword evidence="3" id="KW-1185">Reference proteome</keyword>